<accession>A0ABP7URE9</accession>
<dbReference type="Pfam" id="PF18862">
    <property type="entry name" value="ApeA_NTD1"/>
    <property type="match status" value="1"/>
</dbReference>
<evidence type="ECO:0008006" key="5">
    <source>
        <dbReference type="Google" id="ProtNLM"/>
    </source>
</evidence>
<evidence type="ECO:0000259" key="1">
    <source>
        <dbReference type="Pfam" id="PF18739"/>
    </source>
</evidence>
<proteinExistence type="predicted"/>
<comment type="caution">
    <text evidence="3">The sequence shown here is derived from an EMBL/GenBank/DDBJ whole genome shotgun (WGS) entry which is preliminary data.</text>
</comment>
<evidence type="ECO:0000313" key="4">
    <source>
        <dbReference type="Proteomes" id="UP001499984"/>
    </source>
</evidence>
<organism evidence="3 4">
    <name type="scientific">Streptomyces shaanxiensis</name>
    <dbReference type="NCBI Taxonomy" id="653357"/>
    <lineage>
        <taxon>Bacteria</taxon>
        <taxon>Bacillati</taxon>
        <taxon>Actinomycetota</taxon>
        <taxon>Actinomycetes</taxon>
        <taxon>Kitasatosporales</taxon>
        <taxon>Streptomycetaceae</taxon>
        <taxon>Streptomyces</taxon>
    </lineage>
</organism>
<dbReference type="RefSeq" id="WP_345011127.1">
    <property type="nucleotide sequence ID" value="NZ_BAAAZY010000007.1"/>
</dbReference>
<dbReference type="Pfam" id="PF18739">
    <property type="entry name" value="HEPN_Apea"/>
    <property type="match status" value="1"/>
</dbReference>
<evidence type="ECO:0000313" key="3">
    <source>
        <dbReference type="EMBL" id="GAA4050738.1"/>
    </source>
</evidence>
<evidence type="ECO:0000259" key="2">
    <source>
        <dbReference type="Pfam" id="PF18862"/>
    </source>
</evidence>
<keyword evidence="4" id="KW-1185">Reference proteome</keyword>
<dbReference type="EMBL" id="BAAAZY010000007">
    <property type="protein sequence ID" value="GAA4050738.1"/>
    <property type="molecule type" value="Genomic_DNA"/>
</dbReference>
<protein>
    <recommendedName>
        <fullName evidence="5">ApeA N-terminal domain-containing protein</fullName>
    </recommendedName>
</protein>
<gene>
    <name evidence="3" type="ORF">GCM10022233_21670</name>
</gene>
<dbReference type="Proteomes" id="UP001499984">
    <property type="component" value="Unassembled WGS sequence"/>
</dbReference>
<dbReference type="InterPro" id="IPR041223">
    <property type="entry name" value="ApeA_NTD"/>
</dbReference>
<name>A0ABP7URE9_9ACTN</name>
<feature type="domain" description="Apea-like HEPN" evidence="1">
    <location>
        <begin position="305"/>
        <end position="432"/>
    </location>
</feature>
<dbReference type="InterPro" id="IPR041229">
    <property type="entry name" value="HEPN_Apea"/>
</dbReference>
<sequence length="463" mass="52447">MEPFESDGLFWLPESEEEKVAGRISFTASDGVKLALIGGFSDTSSFANLDSAIQFPIIHGVAGKRYLTLQGCARSSYRLEFPGTLREEYRAEFLFAGHSLLSSENEKFTEVTVRFNNLWNWTNRSIVSHNYSFDTDSHKLTTATITLTPHETEEHEIEGGEIALLSTWKMPGNRQNIGFEQDFSLRLTYDDPVDFSYIRTDVAALQDLISATSDSACLPTDISLWVTDDSDEGNGKERLNVYGQQSAQSTAKKSKSVDFLLHLSDIGGLPAVARWLNFLRSRRIILGLALSSRYRGMYVENKFFNAVSAAETLHRMEFSNSVLPKAEYKKFRDLLVSHVPEEHQKWLKDQLAFSNEPRLRGRIKELAEFCELPLVLNCDADQWAKAVTNTRNRMVHHDEKKGPRASNSQFYWMAESLQLLVLLCLSKFCAFQDGYLEKVKEDEAVKLLAERVQKILEPGQPGA</sequence>
<feature type="domain" description="ApeA N-terminal" evidence="2">
    <location>
        <begin position="6"/>
        <end position="268"/>
    </location>
</feature>
<reference evidence="4" key="1">
    <citation type="journal article" date="2019" name="Int. J. Syst. Evol. Microbiol.">
        <title>The Global Catalogue of Microorganisms (GCM) 10K type strain sequencing project: providing services to taxonomists for standard genome sequencing and annotation.</title>
        <authorList>
            <consortium name="The Broad Institute Genomics Platform"/>
            <consortium name="The Broad Institute Genome Sequencing Center for Infectious Disease"/>
            <person name="Wu L."/>
            <person name="Ma J."/>
        </authorList>
    </citation>
    <scope>NUCLEOTIDE SEQUENCE [LARGE SCALE GENOMIC DNA]</scope>
    <source>
        <strain evidence="4">JCM 16925</strain>
    </source>
</reference>